<proteinExistence type="predicted"/>
<gene>
    <name evidence="2" type="ORF">DME_LOCUS2566</name>
</gene>
<dbReference type="WBParaSite" id="DME_0000865101-mRNA-1">
    <property type="protein sequence ID" value="DME_0000865101-mRNA-1"/>
    <property type="gene ID" value="DME_0000865101"/>
</dbReference>
<feature type="region of interest" description="Disordered" evidence="1">
    <location>
        <begin position="33"/>
        <end position="67"/>
    </location>
</feature>
<evidence type="ECO:0000313" key="2">
    <source>
        <dbReference type="EMBL" id="VDN52593.1"/>
    </source>
</evidence>
<dbReference type="Proteomes" id="UP000274756">
    <property type="component" value="Unassembled WGS sequence"/>
</dbReference>
<reference evidence="5" key="1">
    <citation type="submission" date="2017-02" db="UniProtKB">
        <authorList>
            <consortium name="WormBaseParasite"/>
        </authorList>
    </citation>
    <scope>IDENTIFICATION</scope>
</reference>
<evidence type="ECO:0000313" key="3">
    <source>
        <dbReference type="Proteomes" id="UP000038040"/>
    </source>
</evidence>
<evidence type="ECO:0000313" key="5">
    <source>
        <dbReference type="WBParaSite" id="DME_0000865101-mRNA-1"/>
    </source>
</evidence>
<dbReference type="EMBL" id="UYYG01000067">
    <property type="protein sequence ID" value="VDN52593.1"/>
    <property type="molecule type" value="Genomic_DNA"/>
</dbReference>
<accession>A0A0N4ULH6</accession>
<dbReference type="Proteomes" id="UP000038040">
    <property type="component" value="Unplaced"/>
</dbReference>
<organism evidence="3 5">
    <name type="scientific">Dracunculus medinensis</name>
    <name type="common">Guinea worm</name>
    <dbReference type="NCBI Taxonomy" id="318479"/>
    <lineage>
        <taxon>Eukaryota</taxon>
        <taxon>Metazoa</taxon>
        <taxon>Ecdysozoa</taxon>
        <taxon>Nematoda</taxon>
        <taxon>Chromadorea</taxon>
        <taxon>Rhabditida</taxon>
        <taxon>Spirurina</taxon>
        <taxon>Dracunculoidea</taxon>
        <taxon>Dracunculidae</taxon>
        <taxon>Dracunculus</taxon>
    </lineage>
</organism>
<dbReference type="AlphaFoldDB" id="A0A0N4ULH6"/>
<name>A0A0N4ULH6_DRAME</name>
<evidence type="ECO:0000313" key="4">
    <source>
        <dbReference type="Proteomes" id="UP000274756"/>
    </source>
</evidence>
<reference evidence="2 4" key="2">
    <citation type="submission" date="2018-11" db="EMBL/GenBank/DDBJ databases">
        <authorList>
            <consortium name="Pathogen Informatics"/>
        </authorList>
    </citation>
    <scope>NUCLEOTIDE SEQUENCE [LARGE SCALE GENOMIC DNA]</scope>
</reference>
<keyword evidence="4" id="KW-1185">Reference proteome</keyword>
<sequence>MRISLQGYLQAKRLLQPILLLWKNMIHLLTLRDASEPDPGNSDREKLKRSRGAARPTLAISTIGKDL</sequence>
<evidence type="ECO:0000256" key="1">
    <source>
        <dbReference type="SAM" id="MobiDB-lite"/>
    </source>
</evidence>
<protein>
    <submittedName>
        <fullName evidence="2 5">Uncharacterized protein</fullName>
    </submittedName>
</protein>